<name>A0ACD5DDR5_9LACO</name>
<proteinExistence type="predicted"/>
<evidence type="ECO:0000313" key="1">
    <source>
        <dbReference type="EMBL" id="XFD39533.1"/>
    </source>
</evidence>
<evidence type="ECO:0000313" key="2">
    <source>
        <dbReference type="Proteomes" id="UP001149860"/>
    </source>
</evidence>
<keyword evidence="2" id="KW-1185">Reference proteome</keyword>
<reference evidence="1" key="1">
    <citation type="submission" date="2024-08" db="EMBL/GenBank/DDBJ databases">
        <title>Lentilactobacillus sp. nov., isolated from tree bark.</title>
        <authorList>
            <person name="Phuengjayaem S."/>
            <person name="Tanasupawat S."/>
        </authorList>
    </citation>
    <scope>NUCLEOTIDE SEQUENCE</scope>
    <source>
        <strain evidence="1">SPB1-3</strain>
    </source>
</reference>
<dbReference type="EMBL" id="CP168151">
    <property type="protein sequence ID" value="XFD39533.1"/>
    <property type="molecule type" value="Genomic_DNA"/>
</dbReference>
<accession>A0ACD5DDR5</accession>
<dbReference type="Proteomes" id="UP001149860">
    <property type="component" value="Chromosome"/>
</dbReference>
<protein>
    <submittedName>
        <fullName evidence="1">Uncharacterized protein</fullName>
    </submittedName>
</protein>
<sequence>MLDVKDSIDKLSWSVNHHFLHIQAQHDFIRAVAVQFELAYTDFRAIQMALQLAGEEYHSLLADFAKAYEDVYAYESVFAMRGLDEFNSEFPNSIDDYKQKVDHFNDVLDKIKALQK</sequence>
<organism evidence="1 2">
    <name type="scientific">Lentilactobacillus terminaliae</name>
    <dbReference type="NCBI Taxonomy" id="3003483"/>
    <lineage>
        <taxon>Bacteria</taxon>
        <taxon>Bacillati</taxon>
        <taxon>Bacillota</taxon>
        <taxon>Bacilli</taxon>
        <taxon>Lactobacillales</taxon>
        <taxon>Lactobacillaceae</taxon>
        <taxon>Lentilactobacillus</taxon>
    </lineage>
</organism>
<gene>
    <name evidence="1" type="ORF">O0236_009065</name>
</gene>